<dbReference type="Proteomes" id="UP000585614">
    <property type="component" value="Unassembled WGS sequence"/>
</dbReference>
<evidence type="ECO:0000313" key="1">
    <source>
        <dbReference type="EMBL" id="KAF6317441.1"/>
    </source>
</evidence>
<reference evidence="1 2" key="1">
    <citation type="journal article" date="2020" name="Nature">
        <title>Six reference-quality genomes reveal evolution of bat adaptations.</title>
        <authorList>
            <person name="Jebb D."/>
            <person name="Huang Z."/>
            <person name="Pippel M."/>
            <person name="Hughes G.M."/>
            <person name="Lavrichenko K."/>
            <person name="Devanna P."/>
            <person name="Winkler S."/>
            <person name="Jermiin L.S."/>
            <person name="Skirmuntt E.C."/>
            <person name="Katzourakis A."/>
            <person name="Burkitt-Gray L."/>
            <person name="Ray D.A."/>
            <person name="Sullivan K.A.M."/>
            <person name="Roscito J.G."/>
            <person name="Kirilenko B.M."/>
            <person name="Davalos L.M."/>
            <person name="Corthals A.P."/>
            <person name="Power M.L."/>
            <person name="Jones G."/>
            <person name="Ransome R.D."/>
            <person name="Dechmann D.K.N."/>
            <person name="Locatelli A.G."/>
            <person name="Puechmaille S.J."/>
            <person name="Fedrigo O."/>
            <person name="Jarvis E.D."/>
            <person name="Hiller M."/>
            <person name="Vernes S.C."/>
            <person name="Myers E.W."/>
            <person name="Teeling E.C."/>
        </authorList>
    </citation>
    <scope>NUCLEOTIDE SEQUENCE [LARGE SCALE GENOMIC DNA]</scope>
    <source>
        <strain evidence="1">MRhiFer1</strain>
        <tissue evidence="1">Lung</tissue>
    </source>
</reference>
<gene>
    <name evidence="1" type="ORF">mRhiFer1_008501</name>
</gene>
<dbReference type="AlphaFoldDB" id="A0A7J7UXD9"/>
<evidence type="ECO:0000313" key="2">
    <source>
        <dbReference type="Proteomes" id="UP000585614"/>
    </source>
</evidence>
<dbReference type="EMBL" id="JACAGC010000015">
    <property type="protein sequence ID" value="KAF6317441.1"/>
    <property type="molecule type" value="Genomic_DNA"/>
</dbReference>
<proteinExistence type="predicted"/>
<protein>
    <submittedName>
        <fullName evidence="1">Uncharacterized protein</fullName>
    </submittedName>
</protein>
<sequence length="150" mass="16157">MVKLLRLPASGQVLPSGTVLMLDPEDTQVKVLQAVPPHRGRGPSERTGRVWESLRHGQAAAPHRAGSPQGPGAGRCLKLRHRPDIQHECQLLLDSAKALTSGCLAVLGLDVAPSILSSHDLVLLTDQGDTCVFLYKLLPESSLFLECHSF</sequence>
<accession>A0A7J7UXD9</accession>
<organism evidence="1 2">
    <name type="scientific">Rhinolophus ferrumequinum</name>
    <name type="common">Greater horseshoe bat</name>
    <dbReference type="NCBI Taxonomy" id="59479"/>
    <lineage>
        <taxon>Eukaryota</taxon>
        <taxon>Metazoa</taxon>
        <taxon>Chordata</taxon>
        <taxon>Craniata</taxon>
        <taxon>Vertebrata</taxon>
        <taxon>Euteleostomi</taxon>
        <taxon>Mammalia</taxon>
        <taxon>Eutheria</taxon>
        <taxon>Laurasiatheria</taxon>
        <taxon>Chiroptera</taxon>
        <taxon>Yinpterochiroptera</taxon>
        <taxon>Rhinolophoidea</taxon>
        <taxon>Rhinolophidae</taxon>
        <taxon>Rhinolophinae</taxon>
        <taxon>Rhinolophus</taxon>
    </lineage>
</organism>
<name>A0A7J7UXD9_RHIFE</name>
<comment type="caution">
    <text evidence="1">The sequence shown here is derived from an EMBL/GenBank/DDBJ whole genome shotgun (WGS) entry which is preliminary data.</text>
</comment>